<sequence length="323" mass="35578">MSDEFVEDEGGESLEVTVPYTLDGMRIDRALAILTGLSRAEAQAILEDGRVQINEKVISKASYHLEDGQRLVAQLPVPDDGFVLPDADVPVDVVLEDEQFLVINKRADQVVHPGAGRVGGSLIAGVLARYPEIAQLSTEGICEPRRPGVVHRLDRGTSGLLVVARTEEAFDSLSDQLADRTMGRTYLGLVEGHVVESRGVVDAPLGRSTRTPTMMTVRSDGRPARTGYEVIERLEKPRLQTLLRLRLDTGRTHQIRVHLSTIGHSVVNDAKYGHRRDKRLEQDRFYLHSAKLTFLHPSTGETVTTIAPMPDDLRALTPDAPDC</sequence>
<accession>A0A6J6X596</accession>
<comment type="similarity">
    <text evidence="1">Belongs to the pseudouridine synthase RluA family.</text>
</comment>
<dbReference type="InterPro" id="IPR006145">
    <property type="entry name" value="PsdUridine_synth_RsuA/RluA"/>
</dbReference>
<dbReference type="InterPro" id="IPR050188">
    <property type="entry name" value="RluA_PseudoU_synthase"/>
</dbReference>
<dbReference type="AlphaFoldDB" id="A0A6J6X596"/>
<feature type="domain" description="RNA-binding S4" evidence="3">
    <location>
        <begin position="25"/>
        <end position="82"/>
    </location>
</feature>
<dbReference type="InterPro" id="IPR036986">
    <property type="entry name" value="S4_RNA-bd_sf"/>
</dbReference>
<dbReference type="InterPro" id="IPR002942">
    <property type="entry name" value="S4_RNA-bd"/>
</dbReference>
<protein>
    <submittedName>
        <fullName evidence="4">Unannotated protein</fullName>
    </submittedName>
</protein>
<dbReference type="CDD" id="cd00165">
    <property type="entry name" value="S4"/>
    <property type="match status" value="1"/>
</dbReference>
<dbReference type="PROSITE" id="PS50889">
    <property type="entry name" value="S4"/>
    <property type="match status" value="1"/>
</dbReference>
<evidence type="ECO:0000256" key="2">
    <source>
        <dbReference type="ARBA" id="ARBA00023235"/>
    </source>
</evidence>
<dbReference type="GO" id="GO:0009982">
    <property type="term" value="F:pseudouridine synthase activity"/>
    <property type="evidence" value="ECO:0007669"/>
    <property type="project" value="InterPro"/>
</dbReference>
<dbReference type="GO" id="GO:0000455">
    <property type="term" value="P:enzyme-directed rRNA pseudouridine synthesis"/>
    <property type="evidence" value="ECO:0007669"/>
    <property type="project" value="TreeGrafter"/>
</dbReference>
<dbReference type="InterPro" id="IPR020103">
    <property type="entry name" value="PsdUridine_synth_cat_dom_sf"/>
</dbReference>
<dbReference type="EMBL" id="CAFAAB010000148">
    <property type="protein sequence ID" value="CAB4790704.1"/>
    <property type="molecule type" value="Genomic_DNA"/>
</dbReference>
<dbReference type="PROSITE" id="PS01129">
    <property type="entry name" value="PSI_RLU"/>
    <property type="match status" value="1"/>
</dbReference>
<evidence type="ECO:0000259" key="3">
    <source>
        <dbReference type="SMART" id="SM00363"/>
    </source>
</evidence>
<proteinExistence type="inferred from homology"/>
<dbReference type="PANTHER" id="PTHR21600:SF44">
    <property type="entry name" value="RIBOSOMAL LARGE SUBUNIT PSEUDOURIDINE SYNTHASE D"/>
    <property type="match status" value="1"/>
</dbReference>
<dbReference type="InterPro" id="IPR006224">
    <property type="entry name" value="PsdUridine_synth_RluA-like_CS"/>
</dbReference>
<dbReference type="Pfam" id="PF00849">
    <property type="entry name" value="PseudoU_synth_2"/>
    <property type="match status" value="1"/>
</dbReference>
<reference evidence="4" key="1">
    <citation type="submission" date="2020-05" db="EMBL/GenBank/DDBJ databases">
        <authorList>
            <person name="Chiriac C."/>
            <person name="Salcher M."/>
            <person name="Ghai R."/>
            <person name="Kavagutti S V."/>
        </authorList>
    </citation>
    <scope>NUCLEOTIDE SEQUENCE</scope>
</reference>
<dbReference type="Gene3D" id="3.10.290.10">
    <property type="entry name" value="RNA-binding S4 domain"/>
    <property type="match status" value="1"/>
</dbReference>
<evidence type="ECO:0000256" key="1">
    <source>
        <dbReference type="ARBA" id="ARBA00010876"/>
    </source>
</evidence>
<dbReference type="SUPFAM" id="SSF55174">
    <property type="entry name" value="Alpha-L RNA-binding motif"/>
    <property type="match status" value="1"/>
</dbReference>
<dbReference type="Pfam" id="PF01479">
    <property type="entry name" value="S4"/>
    <property type="match status" value="1"/>
</dbReference>
<name>A0A6J6X596_9ZZZZ</name>
<dbReference type="CDD" id="cd02869">
    <property type="entry name" value="PseudoU_synth_RluA_like"/>
    <property type="match status" value="1"/>
</dbReference>
<dbReference type="PANTHER" id="PTHR21600">
    <property type="entry name" value="MITOCHONDRIAL RNA PSEUDOURIDINE SYNTHASE"/>
    <property type="match status" value="1"/>
</dbReference>
<dbReference type="Gene3D" id="3.30.2350.10">
    <property type="entry name" value="Pseudouridine synthase"/>
    <property type="match status" value="1"/>
</dbReference>
<dbReference type="GO" id="GO:0003723">
    <property type="term" value="F:RNA binding"/>
    <property type="evidence" value="ECO:0007669"/>
    <property type="project" value="InterPro"/>
</dbReference>
<dbReference type="InterPro" id="IPR006225">
    <property type="entry name" value="PsdUridine_synth_RluC/D"/>
</dbReference>
<gene>
    <name evidence="4" type="ORF">UFOPK2958_01163</name>
</gene>
<dbReference type="SMART" id="SM00363">
    <property type="entry name" value="S4"/>
    <property type="match status" value="1"/>
</dbReference>
<dbReference type="SUPFAM" id="SSF55120">
    <property type="entry name" value="Pseudouridine synthase"/>
    <property type="match status" value="1"/>
</dbReference>
<dbReference type="NCBIfam" id="TIGR00005">
    <property type="entry name" value="rluA_subfam"/>
    <property type="match status" value="1"/>
</dbReference>
<keyword evidence="2" id="KW-0413">Isomerase</keyword>
<organism evidence="4">
    <name type="scientific">freshwater metagenome</name>
    <dbReference type="NCBI Taxonomy" id="449393"/>
    <lineage>
        <taxon>unclassified sequences</taxon>
        <taxon>metagenomes</taxon>
        <taxon>ecological metagenomes</taxon>
    </lineage>
</organism>
<evidence type="ECO:0000313" key="4">
    <source>
        <dbReference type="EMBL" id="CAB4790704.1"/>
    </source>
</evidence>